<keyword evidence="2" id="KW-0808">Transferase</keyword>
<dbReference type="InterPro" id="IPR049941">
    <property type="entry name" value="LPLAT_7/PORCN-like"/>
</dbReference>
<evidence type="ECO:0000256" key="5">
    <source>
        <dbReference type="ARBA" id="ARBA00023136"/>
    </source>
</evidence>
<keyword evidence="3 7" id="KW-0812">Transmembrane</keyword>
<keyword evidence="4 7" id="KW-1133">Transmembrane helix</keyword>
<accession>A0A8I6SDM7</accession>
<feature type="transmembrane region" description="Helical" evidence="7">
    <location>
        <begin position="39"/>
        <end position="59"/>
    </location>
</feature>
<evidence type="ECO:0000313" key="9">
    <source>
        <dbReference type="Proteomes" id="UP000494040"/>
    </source>
</evidence>
<dbReference type="Proteomes" id="UP000494040">
    <property type="component" value="Unassembled WGS sequence"/>
</dbReference>
<feature type="transmembrane region" description="Helical" evidence="7">
    <location>
        <begin position="456"/>
        <end position="475"/>
    </location>
</feature>
<reference evidence="8" key="1">
    <citation type="submission" date="2022-01" db="UniProtKB">
        <authorList>
            <consortium name="EnsemblMetazoa"/>
        </authorList>
    </citation>
    <scope>IDENTIFICATION</scope>
</reference>
<dbReference type="CTD" id="36045"/>
<name>A0A8I6SDM7_CIMLE</name>
<evidence type="ECO:0000256" key="4">
    <source>
        <dbReference type="ARBA" id="ARBA00022989"/>
    </source>
</evidence>
<comment type="subcellular location">
    <subcellularLocation>
        <location evidence="1">Membrane</location>
        <topology evidence="1">Multi-pass membrane protein</topology>
    </subcellularLocation>
</comment>
<organism evidence="8 9">
    <name type="scientific">Cimex lectularius</name>
    <name type="common">Bed bug</name>
    <name type="synonym">Acanthia lectularia</name>
    <dbReference type="NCBI Taxonomy" id="79782"/>
    <lineage>
        <taxon>Eukaryota</taxon>
        <taxon>Metazoa</taxon>
        <taxon>Ecdysozoa</taxon>
        <taxon>Arthropoda</taxon>
        <taxon>Hexapoda</taxon>
        <taxon>Insecta</taxon>
        <taxon>Pterygota</taxon>
        <taxon>Neoptera</taxon>
        <taxon>Paraneoptera</taxon>
        <taxon>Hemiptera</taxon>
        <taxon>Heteroptera</taxon>
        <taxon>Panheteroptera</taxon>
        <taxon>Cimicomorpha</taxon>
        <taxon>Cimicidae</taxon>
        <taxon>Cimex</taxon>
    </lineage>
</organism>
<evidence type="ECO:0000256" key="1">
    <source>
        <dbReference type="ARBA" id="ARBA00004141"/>
    </source>
</evidence>
<dbReference type="OrthoDB" id="286734at2759"/>
<feature type="transmembrane region" description="Helical" evidence="7">
    <location>
        <begin position="247"/>
        <end position="266"/>
    </location>
</feature>
<feature type="transmembrane region" description="Helical" evidence="7">
    <location>
        <begin position="113"/>
        <end position="133"/>
    </location>
</feature>
<keyword evidence="5 7" id="KW-0472">Membrane</keyword>
<protein>
    <submittedName>
        <fullName evidence="8">Uncharacterized protein</fullName>
    </submittedName>
</protein>
<dbReference type="Pfam" id="PF03062">
    <property type="entry name" value="MBOAT"/>
    <property type="match status" value="1"/>
</dbReference>
<evidence type="ECO:0000313" key="8">
    <source>
        <dbReference type="EnsemblMetazoa" id="XP_024080760.1"/>
    </source>
</evidence>
<dbReference type="GO" id="GO:0016746">
    <property type="term" value="F:acyltransferase activity"/>
    <property type="evidence" value="ECO:0007669"/>
    <property type="project" value="UniProtKB-KW"/>
</dbReference>
<dbReference type="RefSeq" id="XP_024080760.1">
    <property type="nucleotide sequence ID" value="XM_024224992.1"/>
</dbReference>
<dbReference type="GeneID" id="106662234"/>
<dbReference type="GO" id="GO:0030258">
    <property type="term" value="P:lipid modification"/>
    <property type="evidence" value="ECO:0007669"/>
    <property type="project" value="TreeGrafter"/>
</dbReference>
<feature type="transmembrane region" description="Helical" evidence="7">
    <location>
        <begin position="71"/>
        <end position="101"/>
    </location>
</feature>
<dbReference type="GO" id="GO:0016020">
    <property type="term" value="C:membrane"/>
    <property type="evidence" value="ECO:0007669"/>
    <property type="project" value="UniProtKB-SubCell"/>
</dbReference>
<dbReference type="InterPro" id="IPR004299">
    <property type="entry name" value="MBOAT_fam"/>
</dbReference>
<feature type="transmembrane region" description="Helical" evidence="7">
    <location>
        <begin position="272"/>
        <end position="291"/>
    </location>
</feature>
<keyword evidence="6" id="KW-0012">Acyltransferase</keyword>
<evidence type="ECO:0000256" key="6">
    <source>
        <dbReference type="ARBA" id="ARBA00023315"/>
    </source>
</evidence>
<proteinExistence type="predicted"/>
<sequence length="501" mass="57787">MDVISYILKTGLDHLGNSYEGNRLFAGIADHYQLPLDHINFVASQLLAGILAIIFGVYIRPRPDNYEKRLWYLLVFGFFIAVVTFGPQTFHLILLPSICYIPMKFMKSKLMPCYVLTIAMFYLSLVHIHRLWYGAVSLDITGPMMVMTQKITSLAYCIQDGSLQSQDSLTNTQKYYAIKEVPVLLEYFSYIFQFQTLMAGPFILFKDFKEFITGRNFKKYEYVMLKDLKDPGLYCEPSPFIPAMQKLIVSVICALVFILVTCPIERLKDEDFLAKGIPYQMCYIILATSLVRFKYYHAWILADAICNLSGLGFNGYDPITKKAKWDLTSNVDIYNFELGTNIRESIDSWNKGTNLWLKLIVYSRVKKYNVLLTYLLSALWHGFYPGYYMTFLSGALFTVAARVVRGSLRPYFQTSQSKIMFYNVLTIFVTRIIMGYLTFSFVLLEFWASLLVFWHMYFFLHILAVLSIVFLPRLLGPTEAPLRNRLTKLVANSNGVNSLHG</sequence>
<feature type="transmembrane region" description="Helical" evidence="7">
    <location>
        <begin position="420"/>
        <end position="444"/>
    </location>
</feature>
<evidence type="ECO:0000256" key="2">
    <source>
        <dbReference type="ARBA" id="ARBA00022679"/>
    </source>
</evidence>
<dbReference type="EnsemblMetazoa" id="XM_024224992.1">
    <property type="protein sequence ID" value="XP_024080760.1"/>
    <property type="gene ID" value="LOC106662234"/>
</dbReference>
<evidence type="ECO:0000256" key="7">
    <source>
        <dbReference type="SAM" id="Phobius"/>
    </source>
</evidence>
<keyword evidence="9" id="KW-1185">Reference proteome</keyword>
<dbReference type="AlphaFoldDB" id="A0A8I6SDM7"/>
<feature type="transmembrane region" description="Helical" evidence="7">
    <location>
        <begin position="187"/>
        <end position="205"/>
    </location>
</feature>
<evidence type="ECO:0000256" key="3">
    <source>
        <dbReference type="ARBA" id="ARBA00022692"/>
    </source>
</evidence>
<dbReference type="PANTHER" id="PTHR13906">
    <property type="entry name" value="PORCUPINE"/>
    <property type="match status" value="1"/>
</dbReference>
<dbReference type="PANTHER" id="PTHR13906:SF4">
    <property type="entry name" value="LYSOPHOSPHOLIPID ACYLTRANSFERASE 6"/>
    <property type="match status" value="1"/>
</dbReference>